<evidence type="ECO:0000313" key="3">
    <source>
        <dbReference type="Proteomes" id="UP001054889"/>
    </source>
</evidence>
<evidence type="ECO:0008006" key="4">
    <source>
        <dbReference type="Google" id="ProtNLM"/>
    </source>
</evidence>
<dbReference type="AlphaFoldDB" id="A0AAV5FAB2"/>
<feature type="signal peptide" evidence="1">
    <location>
        <begin position="1"/>
        <end position="24"/>
    </location>
</feature>
<dbReference type="InterPro" id="IPR017853">
    <property type="entry name" value="GH"/>
</dbReference>
<dbReference type="GO" id="GO:0004553">
    <property type="term" value="F:hydrolase activity, hydrolyzing O-glycosyl compounds"/>
    <property type="evidence" value="ECO:0007669"/>
    <property type="project" value="InterPro"/>
</dbReference>
<dbReference type="EMBL" id="BQKI01000084">
    <property type="protein sequence ID" value="GJN32589.1"/>
    <property type="molecule type" value="Genomic_DNA"/>
</dbReference>
<reference evidence="2" key="1">
    <citation type="journal article" date="2018" name="DNA Res.">
        <title>Multiple hybrid de novo genome assembly of finger millet, an orphan allotetraploid crop.</title>
        <authorList>
            <person name="Hatakeyama M."/>
            <person name="Aluri S."/>
            <person name="Balachadran M.T."/>
            <person name="Sivarajan S.R."/>
            <person name="Patrignani A."/>
            <person name="Gruter S."/>
            <person name="Poveda L."/>
            <person name="Shimizu-Inatsugi R."/>
            <person name="Baeten J."/>
            <person name="Francoijs K.J."/>
            <person name="Nataraja K.N."/>
            <person name="Reddy Y.A.N."/>
            <person name="Phadnis S."/>
            <person name="Ravikumar R.L."/>
            <person name="Schlapbach R."/>
            <person name="Sreeman S.M."/>
            <person name="Shimizu K.K."/>
        </authorList>
    </citation>
    <scope>NUCLEOTIDE SEQUENCE</scope>
</reference>
<dbReference type="Proteomes" id="UP001054889">
    <property type="component" value="Unassembled WGS sequence"/>
</dbReference>
<comment type="caution">
    <text evidence="2">The sequence shown here is derived from an EMBL/GenBank/DDBJ whole genome shotgun (WGS) entry which is preliminary data.</text>
</comment>
<keyword evidence="3" id="KW-1185">Reference proteome</keyword>
<dbReference type="SUPFAM" id="SSF51445">
    <property type="entry name" value="(Trans)glycosidases"/>
    <property type="match status" value="1"/>
</dbReference>
<feature type="chain" id="PRO_5043450471" description="Glucan endo-1,3-beta-D-glucosidase" evidence="1">
    <location>
        <begin position="25"/>
        <end position="114"/>
    </location>
</feature>
<reference evidence="2" key="2">
    <citation type="submission" date="2021-12" db="EMBL/GenBank/DDBJ databases">
        <title>Resequencing data analysis of finger millet.</title>
        <authorList>
            <person name="Hatakeyama M."/>
            <person name="Aluri S."/>
            <person name="Balachadran M.T."/>
            <person name="Sivarajan S.R."/>
            <person name="Poveda L."/>
            <person name="Shimizu-Inatsugi R."/>
            <person name="Schlapbach R."/>
            <person name="Sreeman S.M."/>
            <person name="Shimizu K.K."/>
        </authorList>
    </citation>
    <scope>NUCLEOTIDE SEQUENCE</scope>
</reference>
<evidence type="ECO:0000313" key="2">
    <source>
        <dbReference type="EMBL" id="GJN32589.1"/>
    </source>
</evidence>
<name>A0AAV5FAB2_ELECO</name>
<dbReference type="InterPro" id="IPR044965">
    <property type="entry name" value="Glyco_hydro_17_plant"/>
</dbReference>
<evidence type="ECO:0000256" key="1">
    <source>
        <dbReference type="SAM" id="SignalP"/>
    </source>
</evidence>
<sequence>MALTRLLVLFLSAALSLLFSLTEAGEMGVNYGRVANDVPDMSSVVRLLMDNSITMVLVMVPNEDLADVAGNPLIALDWVWNSVAAYMPAMNIHGVAMGNEVFHSRPDLRCSSSR</sequence>
<keyword evidence="1" id="KW-0732">Signal</keyword>
<proteinExistence type="predicted"/>
<gene>
    <name evidence="2" type="primary">gb21103</name>
    <name evidence="2" type="ORF">PR202_gb21103</name>
</gene>
<dbReference type="PANTHER" id="PTHR32227">
    <property type="entry name" value="GLUCAN ENDO-1,3-BETA-GLUCOSIDASE BG1-RELATED-RELATED"/>
    <property type="match status" value="1"/>
</dbReference>
<protein>
    <recommendedName>
        <fullName evidence="4">Glucan endo-1,3-beta-D-glucosidase</fullName>
    </recommendedName>
</protein>
<dbReference type="GO" id="GO:0005975">
    <property type="term" value="P:carbohydrate metabolic process"/>
    <property type="evidence" value="ECO:0007669"/>
    <property type="project" value="InterPro"/>
</dbReference>
<accession>A0AAV5FAB2</accession>
<dbReference type="Gene3D" id="3.20.20.80">
    <property type="entry name" value="Glycosidases"/>
    <property type="match status" value="1"/>
</dbReference>
<organism evidence="2 3">
    <name type="scientific">Eleusine coracana subsp. coracana</name>
    <dbReference type="NCBI Taxonomy" id="191504"/>
    <lineage>
        <taxon>Eukaryota</taxon>
        <taxon>Viridiplantae</taxon>
        <taxon>Streptophyta</taxon>
        <taxon>Embryophyta</taxon>
        <taxon>Tracheophyta</taxon>
        <taxon>Spermatophyta</taxon>
        <taxon>Magnoliopsida</taxon>
        <taxon>Liliopsida</taxon>
        <taxon>Poales</taxon>
        <taxon>Poaceae</taxon>
        <taxon>PACMAD clade</taxon>
        <taxon>Chloridoideae</taxon>
        <taxon>Cynodonteae</taxon>
        <taxon>Eleusininae</taxon>
        <taxon>Eleusine</taxon>
    </lineage>
</organism>